<dbReference type="SUPFAM" id="SSF52540">
    <property type="entry name" value="P-loop containing nucleoside triphosphate hydrolases"/>
    <property type="match status" value="2"/>
</dbReference>
<dbReference type="RefSeq" id="WP_025607170.1">
    <property type="nucleotide sequence ID" value="NZ_CP021235.1"/>
</dbReference>
<feature type="coiled-coil region" evidence="1">
    <location>
        <begin position="617"/>
        <end position="747"/>
    </location>
</feature>
<dbReference type="GO" id="GO:0006302">
    <property type="term" value="P:double-strand break repair"/>
    <property type="evidence" value="ECO:0007669"/>
    <property type="project" value="InterPro"/>
</dbReference>
<keyword evidence="3" id="KW-0067">ATP-binding</keyword>
<protein>
    <submittedName>
        <fullName evidence="3">ATP-binding cassette family protein</fullName>
    </submittedName>
</protein>
<feature type="region of interest" description="Disordered" evidence="2">
    <location>
        <begin position="886"/>
        <end position="919"/>
    </location>
</feature>
<dbReference type="KEGG" id="pact:CA264_11105"/>
<evidence type="ECO:0000313" key="4">
    <source>
        <dbReference type="Proteomes" id="UP000266292"/>
    </source>
</evidence>
<dbReference type="Proteomes" id="UP000266292">
    <property type="component" value="Chromosome"/>
</dbReference>
<dbReference type="OrthoDB" id="9795626at2"/>
<dbReference type="GO" id="GO:0016887">
    <property type="term" value="F:ATP hydrolysis activity"/>
    <property type="evidence" value="ECO:0007669"/>
    <property type="project" value="InterPro"/>
</dbReference>
<dbReference type="EMBL" id="CP021235">
    <property type="protein sequence ID" value="ARS35940.1"/>
    <property type="molecule type" value="Genomic_DNA"/>
</dbReference>
<name>A0A1X9YSS4_9BACT</name>
<accession>A0A1X9YSS4</accession>
<feature type="coiled-coil region" evidence="1">
    <location>
        <begin position="956"/>
        <end position="990"/>
    </location>
</feature>
<keyword evidence="1" id="KW-0175">Coiled coil</keyword>
<keyword evidence="3" id="KW-0547">Nucleotide-binding</keyword>
<dbReference type="PANTHER" id="PTHR32114:SF2">
    <property type="entry name" value="ABC TRANSPORTER ABCH.3"/>
    <property type="match status" value="1"/>
</dbReference>
<proteinExistence type="predicted"/>
<feature type="coiled-coil region" evidence="1">
    <location>
        <begin position="297"/>
        <end position="324"/>
    </location>
</feature>
<dbReference type="STRING" id="709015.GCA_000472485_02241"/>
<dbReference type="Gene3D" id="3.40.50.300">
    <property type="entry name" value="P-loop containing nucleotide triphosphate hydrolases"/>
    <property type="match status" value="2"/>
</dbReference>
<feature type="coiled-coil region" evidence="1">
    <location>
        <begin position="377"/>
        <end position="486"/>
    </location>
</feature>
<feature type="coiled-coil region" evidence="1">
    <location>
        <begin position="520"/>
        <end position="588"/>
    </location>
</feature>
<feature type="coiled-coil region" evidence="1">
    <location>
        <begin position="184"/>
        <end position="270"/>
    </location>
</feature>
<dbReference type="GO" id="GO:0005524">
    <property type="term" value="F:ATP binding"/>
    <property type="evidence" value="ECO:0007669"/>
    <property type="project" value="UniProtKB-KW"/>
</dbReference>
<dbReference type="InterPro" id="IPR027417">
    <property type="entry name" value="P-loop_NTPase"/>
</dbReference>
<keyword evidence="4" id="KW-1185">Reference proteome</keyword>
<evidence type="ECO:0000256" key="2">
    <source>
        <dbReference type="SAM" id="MobiDB-lite"/>
    </source>
</evidence>
<reference evidence="4" key="1">
    <citation type="submission" date="2017-05" db="EMBL/GenBank/DDBJ databases">
        <authorList>
            <person name="Ray J."/>
            <person name="Price M."/>
            <person name="Deutschbauer A."/>
        </authorList>
    </citation>
    <scope>NUCLEOTIDE SEQUENCE [LARGE SCALE GENOMIC DNA]</scope>
    <source>
        <strain evidence="4">DSM 19842</strain>
    </source>
</reference>
<feature type="coiled-coil region" evidence="1">
    <location>
        <begin position="1080"/>
        <end position="1107"/>
    </location>
</feature>
<evidence type="ECO:0000256" key="1">
    <source>
        <dbReference type="SAM" id="Coils"/>
    </source>
</evidence>
<dbReference type="AlphaFoldDB" id="A0A1X9YSS4"/>
<sequence>MKILSVRFQNLNSLKGEHEIRFDQSPLAEAGLFAITGPTGAGKTTILDAITVGLYGLVHRHSTDKPLELMTRHTAESYSEVAFEAAGKHYRSKWHIRRSRGKAEGNIQPVHMELYSFEEDALYDLKPSEVPGKVAELCGLDYNQFLRSVMLSQGDFARFLKANPNERSNLLEKITDTGIYSDISKFAYEKAKAERQKREELERKLQDTQLLPEEQRQAYEASIQELAAQEAVLEGEIRQLQEKTQWLQTVAQLQAKQQQHQAALQVQEQKLESLKPEFQKLQQHEQAHQFVGELAEIRNARGRVAEVQEQLQTLQKRVPVLETELEAAGKVATEASRAHQQQEATLQKLEPLLAQVSKLDHQLHSIRDAYAKNKTAYLSFEEQLKQDRHQLQTKQQELDKLTQEATGIKGWLAQNAHLQDLKEHLPDFKATLRDLQEVEQRIRRNQQEQQELQQQRQQEARQLAALQQSQQEQQAQQQQLQTQKDARLNQLKAILTDKSMEELEEAAQAQPAVVATYERLQELARQHAGHQQKLQHLTQQLTQHAQQAEEATNKLQNTQASHKQAAAHLEALEKVVQLQQQMQQYEEARHTLHDGAPCPLCGSTEHPFTAEGYTLDLPEEVQKRDRQQALVKELEQQSNQLQLAVSTLAQKQQLANASKAEVEAELNRLNQTYTGLAAALPQRIAITETEKLAALLASQQETATVLQKQLAQARALSRELESINQQLQQLREVQVQAQVKYNQLEQSDKLVHTQLQKLLAVLADEQQQQQGHAETAASFAATFGLSYQPEERQALQQKLEQLAQDYVTKQQALEGMREQYAALREQVKHLSERVQEKSKELQERQLTLKEEHEQLNRLKAERHALFGEKETEQERQLAQQELKARAARAEEARARQLQKQQELQETRTRQTECQSKHQQNKSVLDELRDGLLRVLQQKGIETIEALSLMLLERDEADRLANLKAQTEKHLTELRKSLSDVKQELAQTTALNLTQDQLETLSLQQQQKTEQQRALISQRARHQQLLEQDTAQREKNRELAEQLKTQQQVHHRWSQLADLIGSADGNKFSRFAQGLTLARLVELANRHLQKLNDRYRILKSSADELELLIVDTYQAEAVRPMNTLSGGESFLVSLALALGLSDLAGRRTQINSLFIDEGFGTLDAETLDAAISTLENLQASGKMIGIISHVEALKERISTQIKVQRQAGGVSKVEVVGW</sequence>
<dbReference type="Pfam" id="PF13558">
    <property type="entry name" value="SbcC_Walker_B"/>
    <property type="match status" value="1"/>
</dbReference>
<organism evidence="3 4">
    <name type="scientific">Pontibacter actiniarum</name>
    <dbReference type="NCBI Taxonomy" id="323450"/>
    <lineage>
        <taxon>Bacteria</taxon>
        <taxon>Pseudomonadati</taxon>
        <taxon>Bacteroidota</taxon>
        <taxon>Cytophagia</taxon>
        <taxon>Cytophagales</taxon>
        <taxon>Hymenobacteraceae</taxon>
        <taxon>Pontibacter</taxon>
    </lineage>
</organism>
<evidence type="ECO:0000313" key="3">
    <source>
        <dbReference type="EMBL" id="ARS35940.1"/>
    </source>
</evidence>
<gene>
    <name evidence="3" type="ORF">CA264_11105</name>
</gene>
<dbReference type="PANTHER" id="PTHR32114">
    <property type="entry name" value="ABC TRANSPORTER ABCH.3"/>
    <property type="match status" value="1"/>
</dbReference>